<protein>
    <submittedName>
        <fullName evidence="4">NAD(P)-binding protein</fullName>
    </submittedName>
</protein>
<sequence length="768" mass="82661">MDAVIGCSAQTYGGGPLAMKIGDQLVKAGVKLYNAYGSTEVGSPTASFYENRDRSPEDWSYIRFSELVNVRFVPQPDGITYESEFLDSDTYKVCVYNLPDVKGFATNDLWVPHPTKANLWKIVGRRDDVLILASGENVVPDPLENIIISSSLVGGVVIFGHGRNEIGVLLEPQLGVDRSDFTAFRNLVWPVVEEANRTSPALSRIFKEMILVTAPGKPLPRVAKGTVAKKAAVKLYTPEIDELYEAVEASATNVEPPSSWTAADIKNWLGDQAADINSDKPVDADADLFSHGFDSLSATFLRNRIIGALRVSANPDALKAAQEIAQNVIFSHPTLAQLSVHLVKLVSGTAAGPTSDSEAIEQMITKYSARLATVSKSTGSSASAIVLLAGSTGSLGSFLLEALLKNAQIGYVYAYNRPSKGDITVQDRQRDAFVDKSFDTMLLESEKLVYVEGDAALPNLGLSSELYEQIRSSVTIIIHNAWRLDFNLSLGSFEPNIHGTRNLIDLATQSAQASTLRFLFTSSIASSQGWSPSRGAFPEEVQLDAATAVGGGYGEAKYVCERILAASGLHATSFRIGQITGGKPSGAWATSDWVPSFVKSSLVLGGLPGAHGVVSWLPMDVVSQTILDVAMAEESPSIAMNIVHPRPSSWLAIVGSISDALHIAGITPVRLAITPFTEWFDLLEQRARPASIEEIAKIPSVKILEFFRGMTIADTAARKSGRAGSEGGNAYFATHKSQAASPAMAQAQPIDQNDAQRWVNYWISKGYL</sequence>
<keyword evidence="2" id="KW-0597">Phosphoprotein</keyword>
<reference evidence="4 5" key="1">
    <citation type="journal article" date="2016" name="Mol. Biol. Evol.">
        <title>Comparative Genomics of Early-Diverging Mushroom-Forming Fungi Provides Insights into the Origins of Lignocellulose Decay Capabilities.</title>
        <authorList>
            <person name="Nagy L.G."/>
            <person name="Riley R."/>
            <person name="Tritt A."/>
            <person name="Adam C."/>
            <person name="Daum C."/>
            <person name="Floudas D."/>
            <person name="Sun H."/>
            <person name="Yadav J.S."/>
            <person name="Pangilinan J."/>
            <person name="Larsson K.H."/>
            <person name="Matsuura K."/>
            <person name="Barry K."/>
            <person name="Labutti K."/>
            <person name="Kuo R."/>
            <person name="Ohm R.A."/>
            <person name="Bhattacharya S.S."/>
            <person name="Shirouzu T."/>
            <person name="Yoshinaga Y."/>
            <person name="Martin F.M."/>
            <person name="Grigoriev I.V."/>
            <person name="Hibbett D.S."/>
        </authorList>
    </citation>
    <scope>NUCLEOTIDE SEQUENCE [LARGE SCALE GENOMIC DNA]</scope>
    <source>
        <strain evidence="4 5">CBS 109695</strain>
    </source>
</reference>
<dbReference type="InterPro" id="IPR051414">
    <property type="entry name" value="Adenylate-forming_Reductase"/>
</dbReference>
<dbReference type="GO" id="GO:0031177">
    <property type="term" value="F:phosphopantetheine binding"/>
    <property type="evidence" value="ECO:0007669"/>
    <property type="project" value="InterPro"/>
</dbReference>
<dbReference type="InterPro" id="IPR036291">
    <property type="entry name" value="NAD(P)-bd_dom_sf"/>
</dbReference>
<name>A0A166IFN9_9AGAM</name>
<dbReference type="InterPro" id="IPR036736">
    <property type="entry name" value="ACP-like_sf"/>
</dbReference>
<keyword evidence="5" id="KW-1185">Reference proteome</keyword>
<dbReference type="PANTHER" id="PTHR43439:SF2">
    <property type="entry name" value="ENZYME, PUTATIVE (JCVI)-RELATED"/>
    <property type="match status" value="1"/>
</dbReference>
<accession>A0A166IFN9</accession>
<proteinExistence type="predicted"/>
<evidence type="ECO:0000259" key="3">
    <source>
        <dbReference type="SMART" id="SM00823"/>
    </source>
</evidence>
<feature type="domain" description="Polyketide synthase-like phosphopantetheine-binding" evidence="3">
    <location>
        <begin position="262"/>
        <end position="346"/>
    </location>
</feature>
<dbReference type="Pfam" id="PF23562">
    <property type="entry name" value="AMP-binding_C_3"/>
    <property type="match status" value="1"/>
</dbReference>
<dbReference type="SUPFAM" id="SSF47336">
    <property type="entry name" value="ACP-like"/>
    <property type="match status" value="1"/>
</dbReference>
<dbReference type="PANTHER" id="PTHR43439">
    <property type="entry name" value="PHENYLACETATE-COENZYME A LIGASE"/>
    <property type="match status" value="1"/>
</dbReference>
<dbReference type="SUPFAM" id="SSF51735">
    <property type="entry name" value="NAD(P)-binding Rossmann-fold domains"/>
    <property type="match status" value="1"/>
</dbReference>
<evidence type="ECO:0000256" key="1">
    <source>
        <dbReference type="ARBA" id="ARBA00022450"/>
    </source>
</evidence>
<dbReference type="STRING" id="436010.A0A166IFN9"/>
<dbReference type="SUPFAM" id="SSF56801">
    <property type="entry name" value="Acetyl-CoA synthetase-like"/>
    <property type="match status" value="1"/>
</dbReference>
<dbReference type="OrthoDB" id="429813at2759"/>
<evidence type="ECO:0000313" key="4">
    <source>
        <dbReference type="EMBL" id="KZP19768.1"/>
    </source>
</evidence>
<dbReference type="EMBL" id="KV417561">
    <property type="protein sequence ID" value="KZP19768.1"/>
    <property type="molecule type" value="Genomic_DNA"/>
</dbReference>
<evidence type="ECO:0000256" key="2">
    <source>
        <dbReference type="ARBA" id="ARBA00022553"/>
    </source>
</evidence>
<dbReference type="InterPro" id="IPR020806">
    <property type="entry name" value="PKS_PP-bd"/>
</dbReference>
<dbReference type="Gene3D" id="3.40.50.720">
    <property type="entry name" value="NAD(P)-binding Rossmann-like Domain"/>
    <property type="match status" value="1"/>
</dbReference>
<dbReference type="SMART" id="SM00823">
    <property type="entry name" value="PKS_PP"/>
    <property type="match status" value="1"/>
</dbReference>
<gene>
    <name evidence="4" type="ORF">FIBSPDRAFT_558883</name>
</gene>
<dbReference type="InterPro" id="IPR013120">
    <property type="entry name" value="FAR_NAD-bd"/>
</dbReference>
<dbReference type="Gene3D" id="1.10.1200.10">
    <property type="entry name" value="ACP-like"/>
    <property type="match status" value="1"/>
</dbReference>
<dbReference type="Proteomes" id="UP000076532">
    <property type="component" value="Unassembled WGS sequence"/>
</dbReference>
<organism evidence="4 5">
    <name type="scientific">Athelia psychrophila</name>
    <dbReference type="NCBI Taxonomy" id="1759441"/>
    <lineage>
        <taxon>Eukaryota</taxon>
        <taxon>Fungi</taxon>
        <taxon>Dikarya</taxon>
        <taxon>Basidiomycota</taxon>
        <taxon>Agaricomycotina</taxon>
        <taxon>Agaricomycetes</taxon>
        <taxon>Agaricomycetidae</taxon>
        <taxon>Atheliales</taxon>
        <taxon>Atheliaceae</taxon>
        <taxon>Athelia</taxon>
    </lineage>
</organism>
<keyword evidence="1" id="KW-0596">Phosphopantetheine</keyword>
<dbReference type="Pfam" id="PF07993">
    <property type="entry name" value="NAD_binding_4"/>
    <property type="match status" value="1"/>
</dbReference>
<dbReference type="AlphaFoldDB" id="A0A166IFN9"/>
<evidence type="ECO:0000313" key="5">
    <source>
        <dbReference type="Proteomes" id="UP000076532"/>
    </source>
</evidence>